<protein>
    <submittedName>
        <fullName evidence="1">Uncharacterized protein</fullName>
    </submittedName>
</protein>
<dbReference type="AlphaFoldDB" id="E3CRR3"/>
<proteinExistence type="predicted"/>
<comment type="caution">
    <text evidence="1">The sequence shown here is derived from an EMBL/GenBank/DDBJ whole genome shotgun (WGS) entry which is preliminary data.</text>
</comment>
<sequence>MASWVKGRILEENSLNQSKGFSVIKEELSLEAISSHNFKEENTISKKETLVIFGKNSPLIGMDETIPFTDFFKNITICPIADSGMRVLEENPKSSYKKIKQFIEENS</sequence>
<dbReference type="Proteomes" id="UP000004896">
    <property type="component" value="Unassembled WGS sequence"/>
</dbReference>
<evidence type="ECO:0000313" key="2">
    <source>
        <dbReference type="Proteomes" id="UP000004896"/>
    </source>
</evidence>
<dbReference type="EMBL" id="AEKO01000007">
    <property type="protein sequence ID" value="EFQ59617.1"/>
    <property type="molecule type" value="Genomic_DNA"/>
</dbReference>
<accession>E3CRR3</accession>
<gene>
    <name evidence="1" type="ORF">HMPREF9192_0986</name>
</gene>
<reference evidence="1 2" key="1">
    <citation type="submission" date="2010-10" db="EMBL/GenBank/DDBJ databases">
        <authorList>
            <person name="Durkin A.S."/>
            <person name="Madupu R."/>
            <person name="Torralba M."/>
            <person name="Gillis M."/>
            <person name="Methe B."/>
            <person name="Sutton G."/>
            <person name="Nelson K.E."/>
        </authorList>
    </citation>
    <scope>NUCLEOTIDE SEQUENCE [LARGE SCALE GENOMIC DNA]</scope>
    <source>
        <strain evidence="1 2">F0396</strain>
    </source>
</reference>
<organism evidence="1 2">
    <name type="scientific">Streptococcus vestibularis F0396</name>
    <dbReference type="NCBI Taxonomy" id="904306"/>
    <lineage>
        <taxon>Bacteria</taxon>
        <taxon>Bacillati</taxon>
        <taxon>Bacillota</taxon>
        <taxon>Bacilli</taxon>
        <taxon>Lactobacillales</taxon>
        <taxon>Streptococcaceae</taxon>
        <taxon>Streptococcus</taxon>
    </lineage>
</organism>
<name>E3CRR3_STRVE</name>
<evidence type="ECO:0000313" key="1">
    <source>
        <dbReference type="EMBL" id="EFQ59617.1"/>
    </source>
</evidence>